<organism evidence="1">
    <name type="scientific">marine sediment metagenome</name>
    <dbReference type="NCBI Taxonomy" id="412755"/>
    <lineage>
        <taxon>unclassified sequences</taxon>
        <taxon>metagenomes</taxon>
        <taxon>ecological metagenomes</taxon>
    </lineage>
</organism>
<dbReference type="EMBL" id="LAZR01020848">
    <property type="protein sequence ID" value="KKL87393.1"/>
    <property type="molecule type" value="Genomic_DNA"/>
</dbReference>
<protein>
    <submittedName>
        <fullName evidence="1">Uncharacterized protein</fullName>
    </submittedName>
</protein>
<proteinExistence type="predicted"/>
<sequence length="34" mass="3580">MKKILLAIMASCLFAFTAAADLGPPGTVETKITR</sequence>
<comment type="caution">
    <text evidence="1">The sequence shown here is derived from an EMBL/GenBank/DDBJ whole genome shotgun (WGS) entry which is preliminary data.</text>
</comment>
<gene>
    <name evidence="1" type="ORF">LCGC14_1935140</name>
</gene>
<evidence type="ECO:0000313" key="1">
    <source>
        <dbReference type="EMBL" id="KKL87393.1"/>
    </source>
</evidence>
<reference evidence="1" key="1">
    <citation type="journal article" date="2015" name="Nature">
        <title>Complex archaea that bridge the gap between prokaryotes and eukaryotes.</title>
        <authorList>
            <person name="Spang A."/>
            <person name="Saw J.H."/>
            <person name="Jorgensen S.L."/>
            <person name="Zaremba-Niedzwiedzka K."/>
            <person name="Martijn J."/>
            <person name="Lind A.E."/>
            <person name="van Eijk R."/>
            <person name="Schleper C."/>
            <person name="Guy L."/>
            <person name="Ettema T.J."/>
        </authorList>
    </citation>
    <scope>NUCLEOTIDE SEQUENCE</scope>
</reference>
<dbReference type="AlphaFoldDB" id="A0A0F9FMD6"/>
<accession>A0A0F9FMD6</accession>
<name>A0A0F9FMD6_9ZZZZ</name>